<dbReference type="Pfam" id="PF22640">
    <property type="entry name" value="ManC_GMP_beta-helix"/>
    <property type="match status" value="1"/>
</dbReference>
<dbReference type="Proteomes" id="UP000050514">
    <property type="component" value="Unassembled WGS sequence"/>
</dbReference>
<feature type="domain" description="MannoseP isomerase/GMP-like beta-helix" evidence="2">
    <location>
        <begin position="299"/>
        <end position="351"/>
    </location>
</feature>
<protein>
    <recommendedName>
        <fullName evidence="5">Mannose-1-phosphate guanyltransferase</fullName>
    </recommendedName>
</protein>
<dbReference type="EMBL" id="LGHJ01000016">
    <property type="protein sequence ID" value="KPL74880.1"/>
    <property type="molecule type" value="Genomic_DNA"/>
</dbReference>
<dbReference type="InterPro" id="IPR049577">
    <property type="entry name" value="GMPP_N"/>
</dbReference>
<evidence type="ECO:0000259" key="1">
    <source>
        <dbReference type="Pfam" id="PF00483"/>
    </source>
</evidence>
<dbReference type="PATRIC" id="fig|360411.5.peg.2638"/>
<proteinExistence type="predicted"/>
<evidence type="ECO:0000313" key="3">
    <source>
        <dbReference type="EMBL" id="KPL74880.1"/>
    </source>
</evidence>
<dbReference type="SUPFAM" id="SSF53448">
    <property type="entry name" value="Nucleotide-diphospho-sugar transferases"/>
    <property type="match status" value="1"/>
</dbReference>
<sequence length="361" mass="40609">MNKSFYAVIMAGGGGTRLWPLSRSVRPKQMLKLGSERTLFQQAVDRLYGLVPPERILVVTGAEMAMDLQKDCPEIPGDNYLIEPAPKGTAAVVGLAAAYLYSKDRQAVMAILTADHVIRDVAYFQKILRVADEAARLGYLVTLGIHPTSPSTGYGYIQRGQPVAEINQQRVYQVLQFKEKPDADTARRMVESGDHDWNSGMFFWKVEQIRREIANQLPELYQVMIQIENAGFERQEEWLPLWMKLKPETIDYGIMERARQVVVIPAAGLGWNDVGSWDSLFEVLESDGNGNIRLSDQWLALDSQKTLVLCEDDQRLIATIGVENLIIVDSGNVLLVCHKDKAQSVRELVQILKQSGKDNYL</sequence>
<evidence type="ECO:0000313" key="4">
    <source>
        <dbReference type="Proteomes" id="UP000050514"/>
    </source>
</evidence>
<dbReference type="Pfam" id="PF00483">
    <property type="entry name" value="NTP_transferase"/>
    <property type="match status" value="1"/>
</dbReference>
<feature type="domain" description="Nucleotidyl transferase" evidence="1">
    <location>
        <begin position="7"/>
        <end position="286"/>
    </location>
</feature>
<dbReference type="PANTHER" id="PTHR46390:SF1">
    <property type="entry name" value="MANNOSE-1-PHOSPHATE GUANYLYLTRANSFERASE"/>
    <property type="match status" value="1"/>
</dbReference>
<dbReference type="InterPro" id="IPR005835">
    <property type="entry name" value="NTP_transferase_dom"/>
</dbReference>
<keyword evidence="4" id="KW-1185">Reference proteome</keyword>
<dbReference type="InterPro" id="IPR054566">
    <property type="entry name" value="ManC/GMP-like_b-helix"/>
</dbReference>
<accession>A0A0P6XIR6</accession>
<organism evidence="3 4">
    <name type="scientific">Bellilinea caldifistulae</name>
    <dbReference type="NCBI Taxonomy" id="360411"/>
    <lineage>
        <taxon>Bacteria</taxon>
        <taxon>Bacillati</taxon>
        <taxon>Chloroflexota</taxon>
        <taxon>Anaerolineae</taxon>
        <taxon>Anaerolineales</taxon>
        <taxon>Anaerolineaceae</taxon>
        <taxon>Bellilinea</taxon>
    </lineage>
</organism>
<dbReference type="AlphaFoldDB" id="A0A0P6XIR6"/>
<dbReference type="Gene3D" id="3.90.550.10">
    <property type="entry name" value="Spore Coat Polysaccharide Biosynthesis Protein SpsA, Chain A"/>
    <property type="match status" value="1"/>
</dbReference>
<dbReference type="CDD" id="cd02509">
    <property type="entry name" value="GDP-M1P_Guanylyltransferase"/>
    <property type="match status" value="1"/>
</dbReference>
<dbReference type="RefSeq" id="WP_061915725.1">
    <property type="nucleotide sequence ID" value="NZ_DF967971.1"/>
</dbReference>
<dbReference type="GO" id="GO:0004475">
    <property type="term" value="F:mannose-1-phosphate guanylyltransferase (GTP) activity"/>
    <property type="evidence" value="ECO:0007669"/>
    <property type="project" value="InterPro"/>
</dbReference>
<dbReference type="GO" id="GO:0009298">
    <property type="term" value="P:GDP-mannose biosynthetic process"/>
    <property type="evidence" value="ECO:0007669"/>
    <property type="project" value="TreeGrafter"/>
</dbReference>
<gene>
    <name evidence="3" type="ORF">AC812_10130</name>
</gene>
<comment type="caution">
    <text evidence="3">The sequence shown here is derived from an EMBL/GenBank/DDBJ whole genome shotgun (WGS) entry which is preliminary data.</text>
</comment>
<reference evidence="3 4" key="1">
    <citation type="submission" date="2015-07" db="EMBL/GenBank/DDBJ databases">
        <title>Draft genome of Bellilinea caldifistulae DSM 17877.</title>
        <authorList>
            <person name="Hemp J."/>
            <person name="Ward L.M."/>
            <person name="Pace L.A."/>
            <person name="Fischer W.W."/>
        </authorList>
    </citation>
    <scope>NUCLEOTIDE SEQUENCE [LARGE SCALE GENOMIC DNA]</scope>
    <source>
        <strain evidence="3 4">GOMI-1</strain>
    </source>
</reference>
<name>A0A0P6XIR6_9CHLR</name>
<dbReference type="PANTHER" id="PTHR46390">
    <property type="entry name" value="MANNOSE-1-PHOSPHATE GUANYLYLTRANSFERASE"/>
    <property type="match status" value="1"/>
</dbReference>
<dbReference type="SUPFAM" id="SSF159283">
    <property type="entry name" value="Guanosine diphospho-D-mannose pyrophosphorylase/mannose-6-phosphate isomerase linker domain"/>
    <property type="match status" value="1"/>
</dbReference>
<dbReference type="InterPro" id="IPR029044">
    <property type="entry name" value="Nucleotide-diphossugar_trans"/>
</dbReference>
<dbReference type="InterPro" id="IPR051161">
    <property type="entry name" value="Mannose-6P_isomerase_type2"/>
</dbReference>
<dbReference type="STRING" id="360411.AC812_10130"/>
<evidence type="ECO:0008006" key="5">
    <source>
        <dbReference type="Google" id="ProtNLM"/>
    </source>
</evidence>
<evidence type="ECO:0000259" key="2">
    <source>
        <dbReference type="Pfam" id="PF22640"/>
    </source>
</evidence>